<dbReference type="NCBIfam" id="NF037933">
    <property type="entry name" value="EpaQ_fam"/>
    <property type="match status" value="1"/>
</dbReference>
<keyword evidence="2" id="KW-0812">Transmembrane</keyword>
<gene>
    <name evidence="3" type="ORF">EB12_02263</name>
</gene>
<evidence type="ECO:0000313" key="3">
    <source>
        <dbReference type="EMBL" id="RBS29255.1"/>
    </source>
</evidence>
<keyword evidence="2" id="KW-1133">Transmembrane helix</keyword>
<comment type="caution">
    <text evidence="3">The sequence shown here is derived from an EMBL/GenBank/DDBJ whole genome shotgun (WGS) entry which is preliminary data.</text>
</comment>
<dbReference type="Proteomes" id="UP000253144">
    <property type="component" value="Unassembled WGS sequence"/>
</dbReference>
<dbReference type="AlphaFoldDB" id="A0A3F3NLK3"/>
<organism evidence="3 4">
    <name type="scientific">Enterococcus faecium</name>
    <name type="common">Streptococcus faecium</name>
    <dbReference type="NCBI Taxonomy" id="1352"/>
    <lineage>
        <taxon>Bacteria</taxon>
        <taxon>Bacillati</taxon>
        <taxon>Bacillota</taxon>
        <taxon>Bacilli</taxon>
        <taxon>Lactobacillales</taxon>
        <taxon>Enterococcaceae</taxon>
        <taxon>Enterococcus</taxon>
    </lineage>
</organism>
<name>A0A3F3NLK3_ENTFC</name>
<feature type="transmembrane region" description="Helical" evidence="2">
    <location>
        <begin position="245"/>
        <end position="263"/>
    </location>
</feature>
<feature type="transmembrane region" description="Helical" evidence="2">
    <location>
        <begin position="77"/>
        <end position="93"/>
    </location>
</feature>
<feature type="transmembrane region" description="Helical" evidence="2">
    <location>
        <begin position="105"/>
        <end position="122"/>
    </location>
</feature>
<keyword evidence="2" id="KW-0472">Membrane</keyword>
<sequence>MLVERRVEIIQAIVQKFVNKMSVGFLLLLLTLVFFVWTAGLGFPATLFIYNNSSLLIAFSVAILLILNVYKAKGVDFLYLGVALALFIFFSYFRELRNESLFGDLLFPLIILFCLVIKWIEWTKWDRGIYLIVFSVFLGITLYRVFTEIQVPEGQSIWAPGNTLSDIWINTNTIGSSLMTLALLISGFASSFERWYVRIIGGIAVVAAFLGIWVCQSRGALVALIVFAILDLLPKSLMRVIRAPFIAYTATILLALPISYLAAVSEKVNLFTGREDIWHKFYQTLGEKSEQVLLGMKTFIFQRGNQFLGNHNSYNSILNIYGLIGFGIAALLLILFIGRLTLKADLSNGQMTFIWAFFAVMMQSFMEDTLTSYPWVPIIYILLAMSVHRYDEPEVAEEFYVMEEAYDDMTYDDTSYEEQPDSAHSSRIQRYH</sequence>
<evidence type="ECO:0000256" key="2">
    <source>
        <dbReference type="SAM" id="Phobius"/>
    </source>
</evidence>
<dbReference type="EMBL" id="LEQJ01000013">
    <property type="protein sequence ID" value="RBS29255.1"/>
    <property type="molecule type" value="Genomic_DNA"/>
</dbReference>
<feature type="region of interest" description="Disordered" evidence="1">
    <location>
        <begin position="413"/>
        <end position="432"/>
    </location>
</feature>
<accession>A0A3F3NLK3</accession>
<evidence type="ECO:0000313" key="4">
    <source>
        <dbReference type="Proteomes" id="UP000253144"/>
    </source>
</evidence>
<feature type="transmembrane region" description="Helical" evidence="2">
    <location>
        <begin position="49"/>
        <end position="70"/>
    </location>
</feature>
<evidence type="ECO:0008006" key="5">
    <source>
        <dbReference type="Google" id="ProtNLM"/>
    </source>
</evidence>
<feature type="transmembrane region" description="Helical" evidence="2">
    <location>
        <begin position="167"/>
        <end position="188"/>
    </location>
</feature>
<protein>
    <recommendedName>
        <fullName evidence="5">EpaQ family protein</fullName>
    </recommendedName>
</protein>
<feature type="transmembrane region" description="Helical" evidence="2">
    <location>
        <begin position="317"/>
        <end position="337"/>
    </location>
</feature>
<feature type="transmembrane region" description="Helical" evidence="2">
    <location>
        <begin position="220"/>
        <end position="238"/>
    </location>
</feature>
<reference evidence="3 4" key="1">
    <citation type="submission" date="2015-06" db="EMBL/GenBank/DDBJ databases">
        <title>The Genome Sequence of Enterococcus faecium 131EA1.</title>
        <authorList>
            <consortium name="The Broad Institute Genomics Platform"/>
            <consortium name="The Broad Institute Genome Sequencing Center for Infectious Disease"/>
            <person name="Earl A.M."/>
            <person name="Van Tyne D."/>
            <person name="Lebreton F."/>
            <person name="Saavedra J.T."/>
            <person name="Gilmore M.S."/>
            <person name="Manson Mcguire A."/>
            <person name="Clock S."/>
            <person name="Crupain M."/>
            <person name="Rangan U."/>
            <person name="Young S."/>
            <person name="Abouelleil A."/>
            <person name="Cao P."/>
            <person name="Chapman S.B."/>
            <person name="Griggs A."/>
            <person name="Priest M."/>
            <person name="Shea T."/>
            <person name="Wortman J."/>
            <person name="Nusbaum C."/>
            <person name="Birren B."/>
        </authorList>
    </citation>
    <scope>NUCLEOTIDE SEQUENCE [LARGE SCALE GENOMIC DNA]</scope>
    <source>
        <strain evidence="3 4">131EA1</strain>
    </source>
</reference>
<proteinExistence type="predicted"/>
<feature type="transmembrane region" description="Helical" evidence="2">
    <location>
        <begin position="195"/>
        <end position="214"/>
    </location>
</feature>
<evidence type="ECO:0000256" key="1">
    <source>
        <dbReference type="SAM" id="MobiDB-lite"/>
    </source>
</evidence>
<feature type="transmembrane region" description="Helical" evidence="2">
    <location>
        <begin position="21"/>
        <end position="43"/>
    </location>
</feature>
<feature type="transmembrane region" description="Helical" evidence="2">
    <location>
        <begin position="129"/>
        <end position="147"/>
    </location>
</feature>